<dbReference type="Proteomes" id="UP000248790">
    <property type="component" value="Unassembled WGS sequence"/>
</dbReference>
<comment type="caution">
    <text evidence="1">The sequence shown here is derived from an EMBL/GenBank/DDBJ whole genome shotgun (WGS) entry which is preliminary data.</text>
</comment>
<evidence type="ECO:0000313" key="2">
    <source>
        <dbReference type="Proteomes" id="UP000248790"/>
    </source>
</evidence>
<dbReference type="AlphaFoldDB" id="A0A327X401"/>
<proteinExistence type="predicted"/>
<sequence length="92" mass="10341">MTQAMLIVALLGAMAYLAFQYTSQRLLNCDKLRLLSEEYEKALKGNDRKYAEAVGQTYYSALRGGKLTEEDKKAMTIELDNMFPSTSFQGSV</sequence>
<gene>
    <name evidence="1" type="ORF">LX87_02007</name>
</gene>
<accession>A0A327X401</accession>
<dbReference type="OrthoDB" id="677360at2"/>
<name>A0A327X401_LARAB</name>
<protein>
    <submittedName>
        <fullName evidence="1">Uncharacterized protein</fullName>
    </submittedName>
</protein>
<dbReference type="EMBL" id="QLMC01000002">
    <property type="protein sequence ID" value="RAK00305.1"/>
    <property type="molecule type" value="Genomic_DNA"/>
</dbReference>
<dbReference type="RefSeq" id="WP_111628058.1">
    <property type="nucleotide sequence ID" value="NZ_QLMC01000002.1"/>
</dbReference>
<evidence type="ECO:0000313" key="1">
    <source>
        <dbReference type="EMBL" id="RAK00305.1"/>
    </source>
</evidence>
<keyword evidence="2" id="KW-1185">Reference proteome</keyword>
<organism evidence="1 2">
    <name type="scientific">Larkinella arboricola</name>
    <dbReference type="NCBI Taxonomy" id="643671"/>
    <lineage>
        <taxon>Bacteria</taxon>
        <taxon>Pseudomonadati</taxon>
        <taxon>Bacteroidota</taxon>
        <taxon>Cytophagia</taxon>
        <taxon>Cytophagales</taxon>
        <taxon>Spirosomataceae</taxon>
        <taxon>Larkinella</taxon>
    </lineage>
</organism>
<reference evidence="1 2" key="1">
    <citation type="submission" date="2018-06" db="EMBL/GenBank/DDBJ databases">
        <title>Genomic Encyclopedia of Archaeal and Bacterial Type Strains, Phase II (KMG-II): from individual species to whole genera.</title>
        <authorList>
            <person name="Goeker M."/>
        </authorList>
    </citation>
    <scope>NUCLEOTIDE SEQUENCE [LARGE SCALE GENOMIC DNA]</scope>
    <source>
        <strain evidence="1 2">DSM 21851</strain>
    </source>
</reference>